<organism evidence="6 7">
    <name type="scientific">Eutypa lata (strain UCR-EL1)</name>
    <name type="common">Grapevine dieback disease fungus</name>
    <name type="synonym">Eutypa armeniacae</name>
    <dbReference type="NCBI Taxonomy" id="1287681"/>
    <lineage>
        <taxon>Eukaryota</taxon>
        <taxon>Fungi</taxon>
        <taxon>Dikarya</taxon>
        <taxon>Ascomycota</taxon>
        <taxon>Pezizomycotina</taxon>
        <taxon>Sordariomycetes</taxon>
        <taxon>Xylariomycetidae</taxon>
        <taxon>Xylariales</taxon>
        <taxon>Diatrypaceae</taxon>
        <taxon>Eutypa</taxon>
    </lineage>
</organism>
<evidence type="ECO:0000256" key="2">
    <source>
        <dbReference type="ARBA" id="ARBA00010991"/>
    </source>
</evidence>
<gene>
    <name evidence="6" type="ORF">UCREL1_8136</name>
</gene>
<reference evidence="7" key="1">
    <citation type="journal article" date="2013" name="Genome Announc.">
        <title>Draft genome sequence of the grapevine dieback fungus Eutypa lata UCR-EL1.</title>
        <authorList>
            <person name="Blanco-Ulate B."/>
            <person name="Rolshausen P.E."/>
            <person name="Cantu D."/>
        </authorList>
    </citation>
    <scope>NUCLEOTIDE SEQUENCE [LARGE SCALE GENOMIC DNA]</scope>
    <source>
        <strain evidence="7">UCR-EL1</strain>
    </source>
</reference>
<keyword evidence="6" id="KW-0269">Exonuclease</keyword>
<dbReference type="eggNOG" id="KOG3194">
    <property type="taxonomic scope" value="Eukaryota"/>
</dbReference>
<dbReference type="CDD" id="cd00577">
    <property type="entry name" value="PCNA"/>
    <property type="match status" value="1"/>
</dbReference>
<evidence type="ECO:0000313" key="6">
    <source>
        <dbReference type="EMBL" id="EMR64897.1"/>
    </source>
</evidence>
<dbReference type="InterPro" id="IPR046938">
    <property type="entry name" value="DNA_clamp_sf"/>
</dbReference>
<keyword evidence="5" id="KW-0539">Nucleus</keyword>
<keyword evidence="6" id="KW-0378">Hydrolase</keyword>
<accession>M7SL21</accession>
<dbReference type="GO" id="GO:0004527">
    <property type="term" value="F:exonuclease activity"/>
    <property type="evidence" value="ECO:0007669"/>
    <property type="project" value="UniProtKB-KW"/>
</dbReference>
<dbReference type="Pfam" id="PF02144">
    <property type="entry name" value="Rad1"/>
    <property type="match status" value="1"/>
</dbReference>
<dbReference type="PRINTS" id="PR01245">
    <property type="entry name" value="RAD1REC1"/>
</dbReference>
<evidence type="ECO:0000256" key="5">
    <source>
        <dbReference type="ARBA" id="ARBA00023242"/>
    </source>
</evidence>
<dbReference type="HOGENOM" id="CLU_1421414_0_0_1"/>
<dbReference type="OrthoDB" id="337581at2759"/>
<dbReference type="Gene3D" id="3.70.10.10">
    <property type="match status" value="1"/>
</dbReference>
<evidence type="ECO:0000256" key="4">
    <source>
        <dbReference type="ARBA" id="ARBA00023204"/>
    </source>
</evidence>
<dbReference type="AlphaFoldDB" id="M7SL21"/>
<dbReference type="PANTHER" id="PTHR10870">
    <property type="entry name" value="CELL CYCLE CHECKPOINT PROTEIN RAD1"/>
    <property type="match status" value="1"/>
</dbReference>
<dbReference type="Proteomes" id="UP000012174">
    <property type="component" value="Unassembled WGS sequence"/>
</dbReference>
<dbReference type="GO" id="GO:0030896">
    <property type="term" value="C:checkpoint clamp complex"/>
    <property type="evidence" value="ECO:0007669"/>
    <property type="project" value="TreeGrafter"/>
</dbReference>
<comment type="subcellular location">
    <subcellularLocation>
        <location evidence="1">Nucleus</location>
    </subcellularLocation>
</comment>
<evidence type="ECO:0000256" key="3">
    <source>
        <dbReference type="ARBA" id="ARBA00022763"/>
    </source>
</evidence>
<dbReference type="GO" id="GO:0006281">
    <property type="term" value="P:DNA repair"/>
    <property type="evidence" value="ECO:0007669"/>
    <property type="project" value="UniProtKB-KW"/>
</dbReference>
<dbReference type="InterPro" id="IPR003021">
    <property type="entry name" value="Rad1_Rec1_Rad17"/>
</dbReference>
<sequence>MPGTCCLLYEEDGSPLSVILEENDVKTRCDMTTYSPESPDDIPFDRDDLAFKIIMQGRWLLDSLSELAPMAPPRVTIQATPNAPYLSFTSSGPLGGASVDFSNGRELLQTFFVRERWSQIFRFDLIKSASEAMRIASKVSFRGDGQGVLSLQLMVAVEGGAMSFLDFRFVPYVTQEHEEESEDEDLWGTRS</sequence>
<dbReference type="OMA" id="FFVRERW"/>
<proteinExistence type="inferred from homology"/>
<comment type="similarity">
    <text evidence="2">Belongs to the rad1 family.</text>
</comment>
<keyword evidence="6" id="KW-0540">Nuclease</keyword>
<dbReference type="EMBL" id="KB706973">
    <property type="protein sequence ID" value="EMR64897.1"/>
    <property type="molecule type" value="Genomic_DNA"/>
</dbReference>
<protein>
    <submittedName>
        <fullName evidence="6">Putative dna repair exonuclease rad1 protein</fullName>
    </submittedName>
</protein>
<evidence type="ECO:0000313" key="7">
    <source>
        <dbReference type="Proteomes" id="UP000012174"/>
    </source>
</evidence>
<keyword evidence="7" id="KW-1185">Reference proteome</keyword>
<keyword evidence="3" id="KW-0227">DNA damage</keyword>
<keyword evidence="4" id="KW-0234">DNA repair</keyword>
<name>M7SL21_EUTLA</name>
<evidence type="ECO:0000256" key="1">
    <source>
        <dbReference type="ARBA" id="ARBA00004123"/>
    </source>
</evidence>
<dbReference type="PANTHER" id="PTHR10870:SF0">
    <property type="entry name" value="CELL CYCLE CHECKPOINT PROTEIN RAD1"/>
    <property type="match status" value="1"/>
</dbReference>
<dbReference type="SUPFAM" id="SSF55979">
    <property type="entry name" value="DNA clamp"/>
    <property type="match status" value="1"/>
</dbReference>
<dbReference type="GO" id="GO:0000077">
    <property type="term" value="P:DNA damage checkpoint signaling"/>
    <property type="evidence" value="ECO:0007669"/>
    <property type="project" value="InterPro"/>
</dbReference>
<dbReference type="KEGG" id="ela:UCREL1_8136"/>
<dbReference type="STRING" id="1287681.M7SL21"/>